<organism evidence="1 2">
    <name type="scientific">Mesorhizobium ventifaucium</name>
    <dbReference type="NCBI Taxonomy" id="666020"/>
    <lineage>
        <taxon>Bacteria</taxon>
        <taxon>Pseudomonadati</taxon>
        <taxon>Pseudomonadota</taxon>
        <taxon>Alphaproteobacteria</taxon>
        <taxon>Hyphomicrobiales</taxon>
        <taxon>Phyllobacteriaceae</taxon>
        <taxon>Mesorhizobium</taxon>
    </lineage>
</organism>
<protein>
    <recommendedName>
        <fullName evidence="3">CobQ/CobB/MinD/ParA nucleotide binding domain-containing protein</fullName>
    </recommendedName>
</protein>
<sequence>MSAAAFAEAGHSVVCIDVDAAVPLWHYGTLVPQCRPSIRRRTWESRIQCSWTRGPNKSLLITSISLQSVPVSARHFFCMNS</sequence>
<evidence type="ECO:0008006" key="3">
    <source>
        <dbReference type="Google" id="ProtNLM"/>
    </source>
</evidence>
<accession>A0ABN8JCW7</accession>
<dbReference type="EMBL" id="CAKXZS010000003">
    <property type="protein sequence ID" value="CAH2394580.1"/>
    <property type="molecule type" value="Genomic_DNA"/>
</dbReference>
<comment type="caution">
    <text evidence="1">The sequence shown here is derived from an EMBL/GenBank/DDBJ whole genome shotgun (WGS) entry which is preliminary data.</text>
</comment>
<reference evidence="1" key="1">
    <citation type="submission" date="2022-03" db="EMBL/GenBank/DDBJ databases">
        <authorList>
            <person name="Brunel B."/>
        </authorList>
    </citation>
    <scope>NUCLEOTIDE SEQUENCE</scope>
    <source>
        <strain evidence="1">STM4922sample</strain>
    </source>
</reference>
<gene>
    <name evidence="1" type="ORF">MES4922_110024</name>
</gene>
<evidence type="ECO:0000313" key="1">
    <source>
        <dbReference type="EMBL" id="CAH2394580.1"/>
    </source>
</evidence>
<proteinExistence type="predicted"/>
<name>A0ABN8JCW7_9HYPH</name>
<evidence type="ECO:0000313" key="2">
    <source>
        <dbReference type="Proteomes" id="UP001152604"/>
    </source>
</evidence>
<keyword evidence="2" id="KW-1185">Reference proteome</keyword>
<dbReference type="Proteomes" id="UP001152604">
    <property type="component" value="Unassembled WGS sequence"/>
</dbReference>